<protein>
    <submittedName>
        <fullName evidence="3">Deazaflavin-dependent nitroreductase</fullName>
    </submittedName>
</protein>
<dbReference type="AlphaFoldDB" id="E5XLX6"/>
<evidence type="ECO:0000256" key="2">
    <source>
        <dbReference type="ARBA" id="ARBA00049106"/>
    </source>
</evidence>
<reference evidence="3 4" key="1">
    <citation type="journal article" date="2011" name="Stand. Genomic Sci.">
        <title>High quality draft genome sequence of Segniliparus rugosus CDC 945(T)= (ATCC BAA-974(T)).</title>
        <authorList>
            <person name="Earl A.M."/>
            <person name="Desjardins C.A."/>
            <person name="Fitzgerald M.G."/>
            <person name="Arachchi H.M."/>
            <person name="Zeng Q."/>
            <person name="Mehta T."/>
            <person name="Griggs A."/>
            <person name="Birren B.W."/>
            <person name="Toney N.C."/>
            <person name="Carr J."/>
            <person name="Posey J."/>
            <person name="Butler W.R."/>
        </authorList>
    </citation>
    <scope>NUCLEOTIDE SEQUENCE [LARGE SCALE GENOMIC DNA]</scope>
    <source>
        <strain evidence="4">ATCC BAA-974 / DSM 45345 / CCUG 50838 / CIP 108380 / JCM 13579 / CDC 945</strain>
    </source>
</reference>
<dbReference type="PANTHER" id="PTHR39428">
    <property type="entry name" value="F420H(2)-DEPENDENT QUINONE REDUCTASE RV1261C"/>
    <property type="match status" value="1"/>
</dbReference>
<dbReference type="SUPFAM" id="SSF50475">
    <property type="entry name" value="FMN-binding split barrel"/>
    <property type="match status" value="1"/>
</dbReference>
<organism evidence="3 4">
    <name type="scientific">Segniliparus rugosus (strain ATCC BAA-974 / DSM 45345 / CCUG 50838 / CIP 108380 / JCM 13579 / CDC 945)</name>
    <dbReference type="NCBI Taxonomy" id="679197"/>
    <lineage>
        <taxon>Bacteria</taxon>
        <taxon>Bacillati</taxon>
        <taxon>Actinomycetota</taxon>
        <taxon>Actinomycetes</taxon>
        <taxon>Mycobacteriales</taxon>
        <taxon>Segniliparaceae</taxon>
        <taxon>Segniliparus</taxon>
    </lineage>
</organism>
<comment type="catalytic activity">
    <reaction evidence="2">
        <text>oxidized coenzyme F420-(gamma-L-Glu)(n) + a quinol + H(+) = reduced coenzyme F420-(gamma-L-Glu)(n) + a quinone</text>
        <dbReference type="Rhea" id="RHEA:39663"/>
        <dbReference type="Rhea" id="RHEA-COMP:12939"/>
        <dbReference type="Rhea" id="RHEA-COMP:14378"/>
        <dbReference type="ChEBI" id="CHEBI:15378"/>
        <dbReference type="ChEBI" id="CHEBI:24646"/>
        <dbReference type="ChEBI" id="CHEBI:132124"/>
        <dbReference type="ChEBI" id="CHEBI:133980"/>
        <dbReference type="ChEBI" id="CHEBI:139511"/>
    </reaction>
</comment>
<dbReference type="eggNOG" id="COG3832">
    <property type="taxonomic scope" value="Bacteria"/>
</dbReference>
<evidence type="ECO:0000313" key="4">
    <source>
        <dbReference type="Proteomes" id="UP000004816"/>
    </source>
</evidence>
<comment type="similarity">
    <text evidence="1">Belongs to the F420H(2)-dependent quinone reductase family.</text>
</comment>
<dbReference type="Proteomes" id="UP000004816">
    <property type="component" value="Unassembled WGS sequence"/>
</dbReference>
<accession>E5XLX6</accession>
<proteinExistence type="inferred from homology"/>
<dbReference type="STRING" id="679197.HMPREF9336_00495"/>
<name>E5XLX6_SEGRC</name>
<evidence type="ECO:0000256" key="1">
    <source>
        <dbReference type="ARBA" id="ARBA00008710"/>
    </source>
</evidence>
<sequence>MNLVHRALLKVSGGKLGKQFGPMPVVELTTTGKKSGQPRTVLLTSPVQEAGKWLVVASRGGDPKHPAWYTNLVANPDVTYTVVGQAPTKAVATTVSAEERERLWPLVVKAYRGYEGYQKRTARVIPLVWLQPVAG</sequence>
<gene>
    <name evidence="3" type="ORF">HMPREF9336_00495</name>
</gene>
<dbReference type="InterPro" id="IPR004378">
    <property type="entry name" value="F420H2_quin_Rdtase"/>
</dbReference>
<dbReference type="InterPro" id="IPR012349">
    <property type="entry name" value="Split_barrel_FMN-bd"/>
</dbReference>
<comment type="caution">
    <text evidence="3">The sequence shown here is derived from an EMBL/GenBank/DDBJ whole genome shotgun (WGS) entry which is preliminary data.</text>
</comment>
<dbReference type="GO" id="GO:0016491">
    <property type="term" value="F:oxidoreductase activity"/>
    <property type="evidence" value="ECO:0007669"/>
    <property type="project" value="InterPro"/>
</dbReference>
<dbReference type="EMBL" id="ACZI02000003">
    <property type="protein sequence ID" value="EFV14662.2"/>
    <property type="molecule type" value="Genomic_DNA"/>
</dbReference>
<dbReference type="GO" id="GO:0005886">
    <property type="term" value="C:plasma membrane"/>
    <property type="evidence" value="ECO:0007669"/>
    <property type="project" value="TreeGrafter"/>
</dbReference>
<evidence type="ECO:0000313" key="3">
    <source>
        <dbReference type="EMBL" id="EFV14662.2"/>
    </source>
</evidence>
<dbReference type="PANTHER" id="PTHR39428:SF1">
    <property type="entry name" value="F420H(2)-DEPENDENT QUINONE REDUCTASE RV1261C"/>
    <property type="match status" value="1"/>
</dbReference>
<dbReference type="NCBIfam" id="TIGR00026">
    <property type="entry name" value="hi_GC_TIGR00026"/>
    <property type="match status" value="1"/>
</dbReference>
<keyword evidence="4" id="KW-1185">Reference proteome</keyword>
<dbReference type="Pfam" id="PF04075">
    <property type="entry name" value="F420H2_quin_red"/>
    <property type="match status" value="1"/>
</dbReference>
<dbReference type="HOGENOM" id="CLU_114921_1_0_11"/>
<dbReference type="Gene3D" id="2.30.110.10">
    <property type="entry name" value="Electron Transport, Fmn-binding Protein, Chain A"/>
    <property type="match status" value="1"/>
</dbReference>
<dbReference type="GO" id="GO:0070967">
    <property type="term" value="F:coenzyme F420 binding"/>
    <property type="evidence" value="ECO:0007669"/>
    <property type="project" value="TreeGrafter"/>
</dbReference>